<dbReference type="PANTHER" id="PTHR47331">
    <property type="entry name" value="PHD-TYPE DOMAIN-CONTAINING PROTEIN"/>
    <property type="match status" value="1"/>
</dbReference>
<reference evidence="1 2" key="2">
    <citation type="submission" date="2018-08" db="EMBL/GenBank/DDBJ databases">
        <authorList>
            <person name="Laetsch R D."/>
            <person name="Stevens L."/>
            <person name="Kumar S."/>
            <person name="Blaxter L. M."/>
        </authorList>
    </citation>
    <scope>NUCLEOTIDE SEQUENCE [LARGE SCALE GENOMIC DNA]</scope>
</reference>
<evidence type="ECO:0000313" key="3">
    <source>
        <dbReference type="WBParaSite" id="nOo.2.0.1.t13319-RA"/>
    </source>
</evidence>
<dbReference type="InterPro" id="IPR043502">
    <property type="entry name" value="DNA/RNA_pol_sf"/>
</dbReference>
<dbReference type="Proteomes" id="UP000271087">
    <property type="component" value="Unassembled WGS sequence"/>
</dbReference>
<name>A0A182EYR1_ONCOC</name>
<sequence length="114" mass="13126">RSDIIEEVHPNDEIGIVHYLPNHEVLTPSKATTKLKIVYDASAHLNRFKSLNESLNRGPIMLPDLVGILLRFRTMKIVIIADVEKAFLQLVLHPEERNCTRFLWLSDINKIVDD</sequence>
<dbReference type="EMBL" id="UYRW01014637">
    <property type="protein sequence ID" value="VDN01080.1"/>
    <property type="molecule type" value="Genomic_DNA"/>
</dbReference>
<dbReference type="PANTHER" id="PTHR47331:SF1">
    <property type="entry name" value="GAG-LIKE PROTEIN"/>
    <property type="match status" value="1"/>
</dbReference>
<dbReference type="AlphaFoldDB" id="A0A182EYR1"/>
<accession>A0A182EYR1</accession>
<protein>
    <submittedName>
        <fullName evidence="3">Reverse transcriptase domain-containing protein</fullName>
    </submittedName>
</protein>
<proteinExistence type="predicted"/>
<gene>
    <name evidence="1" type="ORF">NOO_LOCUS13319</name>
</gene>
<dbReference type="STRING" id="42157.A0A182EYR1"/>
<organism evidence="3">
    <name type="scientific">Onchocerca ochengi</name>
    <name type="common">Filarial nematode worm</name>
    <dbReference type="NCBI Taxonomy" id="42157"/>
    <lineage>
        <taxon>Eukaryota</taxon>
        <taxon>Metazoa</taxon>
        <taxon>Ecdysozoa</taxon>
        <taxon>Nematoda</taxon>
        <taxon>Chromadorea</taxon>
        <taxon>Rhabditida</taxon>
        <taxon>Spirurina</taxon>
        <taxon>Spiruromorpha</taxon>
        <taxon>Filarioidea</taxon>
        <taxon>Onchocercidae</taxon>
        <taxon>Onchocerca</taxon>
    </lineage>
</organism>
<dbReference type="WBParaSite" id="nOo.2.0.1.t13319-RA">
    <property type="protein sequence ID" value="nOo.2.0.1.t13319-RA"/>
    <property type="gene ID" value="nOo.2.0.1.g13319"/>
</dbReference>
<keyword evidence="2" id="KW-1185">Reference proteome</keyword>
<dbReference type="OrthoDB" id="5920525at2759"/>
<reference evidence="3" key="1">
    <citation type="submission" date="2016-06" db="UniProtKB">
        <authorList>
            <consortium name="WormBaseParasite"/>
        </authorList>
    </citation>
    <scope>IDENTIFICATION</scope>
</reference>
<dbReference type="SUPFAM" id="SSF56672">
    <property type="entry name" value="DNA/RNA polymerases"/>
    <property type="match status" value="1"/>
</dbReference>
<evidence type="ECO:0000313" key="1">
    <source>
        <dbReference type="EMBL" id="VDN01080.1"/>
    </source>
</evidence>
<evidence type="ECO:0000313" key="2">
    <source>
        <dbReference type="Proteomes" id="UP000271087"/>
    </source>
</evidence>